<reference evidence="3" key="1">
    <citation type="journal article" date="2017" name="Front. Plant Sci.">
        <title>Climate Clever Clovers: New Paradigm to Reduce the Environmental Footprint of Ruminants by Breeding Low Methanogenic Forages Utilizing Haplotype Variation.</title>
        <authorList>
            <person name="Kaur P."/>
            <person name="Appels R."/>
            <person name="Bayer P.E."/>
            <person name="Keeble-Gagnere G."/>
            <person name="Wang J."/>
            <person name="Hirakawa H."/>
            <person name="Shirasawa K."/>
            <person name="Vercoe P."/>
            <person name="Stefanova K."/>
            <person name="Durmic Z."/>
            <person name="Nichols P."/>
            <person name="Revell C."/>
            <person name="Isobe S.N."/>
            <person name="Edwards D."/>
            <person name="Erskine W."/>
        </authorList>
    </citation>
    <scope>NUCLEOTIDE SEQUENCE [LARGE SCALE GENOMIC DNA]</scope>
    <source>
        <strain evidence="3">cv. Daliak</strain>
    </source>
</reference>
<evidence type="ECO:0000313" key="2">
    <source>
        <dbReference type="EMBL" id="GAU27892.1"/>
    </source>
</evidence>
<gene>
    <name evidence="2" type="ORF">TSUD_159860</name>
</gene>
<sequence length="71" mass="8491">MEKHQVRDGEEETNLRFATEKARRKLDGEGSRRRKLRLTTMTKTMEKAQWRRIGDRAILAMEQRSTTDLDR</sequence>
<protein>
    <submittedName>
        <fullName evidence="2">Uncharacterized protein</fullName>
    </submittedName>
</protein>
<proteinExistence type="predicted"/>
<feature type="compositionally biased region" description="Basic and acidic residues" evidence="1">
    <location>
        <begin position="18"/>
        <end position="31"/>
    </location>
</feature>
<keyword evidence="3" id="KW-1185">Reference proteome</keyword>
<accession>A0A2Z6MS77</accession>
<name>A0A2Z6MS77_TRISU</name>
<organism evidence="2 3">
    <name type="scientific">Trifolium subterraneum</name>
    <name type="common">Subterranean clover</name>
    <dbReference type="NCBI Taxonomy" id="3900"/>
    <lineage>
        <taxon>Eukaryota</taxon>
        <taxon>Viridiplantae</taxon>
        <taxon>Streptophyta</taxon>
        <taxon>Embryophyta</taxon>
        <taxon>Tracheophyta</taxon>
        <taxon>Spermatophyta</taxon>
        <taxon>Magnoliopsida</taxon>
        <taxon>eudicotyledons</taxon>
        <taxon>Gunneridae</taxon>
        <taxon>Pentapetalae</taxon>
        <taxon>rosids</taxon>
        <taxon>fabids</taxon>
        <taxon>Fabales</taxon>
        <taxon>Fabaceae</taxon>
        <taxon>Papilionoideae</taxon>
        <taxon>50 kb inversion clade</taxon>
        <taxon>NPAAA clade</taxon>
        <taxon>Hologalegina</taxon>
        <taxon>IRL clade</taxon>
        <taxon>Trifolieae</taxon>
        <taxon>Trifolium</taxon>
    </lineage>
</organism>
<evidence type="ECO:0000256" key="1">
    <source>
        <dbReference type="SAM" id="MobiDB-lite"/>
    </source>
</evidence>
<dbReference type="EMBL" id="DF973363">
    <property type="protein sequence ID" value="GAU27892.1"/>
    <property type="molecule type" value="Genomic_DNA"/>
</dbReference>
<dbReference type="AlphaFoldDB" id="A0A2Z6MS77"/>
<dbReference type="Proteomes" id="UP000242715">
    <property type="component" value="Unassembled WGS sequence"/>
</dbReference>
<evidence type="ECO:0000313" key="3">
    <source>
        <dbReference type="Proteomes" id="UP000242715"/>
    </source>
</evidence>
<feature type="region of interest" description="Disordered" evidence="1">
    <location>
        <begin position="1"/>
        <end position="31"/>
    </location>
</feature>